<organism evidence="6 7">
    <name type="scientific">Glaciihabitans tibetensis</name>
    <dbReference type="NCBI Taxonomy" id="1266600"/>
    <lineage>
        <taxon>Bacteria</taxon>
        <taxon>Bacillati</taxon>
        <taxon>Actinomycetota</taxon>
        <taxon>Actinomycetes</taxon>
        <taxon>Micrococcales</taxon>
        <taxon>Microbacteriaceae</taxon>
        <taxon>Glaciihabitans</taxon>
    </lineage>
</organism>
<dbReference type="PANTHER" id="PTHR11079:SF161">
    <property type="entry name" value="CMP_DCMP-TYPE DEAMINASE DOMAIN-CONTAINING PROTEIN"/>
    <property type="match status" value="1"/>
</dbReference>
<keyword evidence="7" id="KW-1185">Reference proteome</keyword>
<dbReference type="GO" id="GO:0046872">
    <property type="term" value="F:metal ion binding"/>
    <property type="evidence" value="ECO:0007669"/>
    <property type="project" value="UniProtKB-KW"/>
</dbReference>
<dbReference type="CDD" id="cd01285">
    <property type="entry name" value="nucleoside_deaminase"/>
    <property type="match status" value="1"/>
</dbReference>
<dbReference type="AlphaFoldDB" id="A0A2T0VFU6"/>
<evidence type="ECO:0000256" key="1">
    <source>
        <dbReference type="ARBA" id="ARBA00006576"/>
    </source>
</evidence>
<evidence type="ECO:0000256" key="2">
    <source>
        <dbReference type="ARBA" id="ARBA00022723"/>
    </source>
</evidence>
<dbReference type="Pfam" id="PF00383">
    <property type="entry name" value="dCMP_cyt_deam_1"/>
    <property type="match status" value="1"/>
</dbReference>
<gene>
    <name evidence="6" type="ORF">B0I08_103277</name>
</gene>
<feature type="domain" description="CMP/dCMP-type deaminase" evidence="5">
    <location>
        <begin position="55"/>
        <end position="177"/>
    </location>
</feature>
<dbReference type="PANTHER" id="PTHR11079">
    <property type="entry name" value="CYTOSINE DEAMINASE FAMILY MEMBER"/>
    <property type="match status" value="1"/>
</dbReference>
<dbReference type="SUPFAM" id="SSF53927">
    <property type="entry name" value="Cytidine deaminase-like"/>
    <property type="match status" value="1"/>
</dbReference>
<dbReference type="EMBL" id="PVTL01000003">
    <property type="protein sequence ID" value="PRY69071.1"/>
    <property type="molecule type" value="Genomic_DNA"/>
</dbReference>
<comment type="caution">
    <text evidence="6">The sequence shown here is derived from an EMBL/GenBank/DDBJ whole genome shotgun (WGS) entry which is preliminary data.</text>
</comment>
<keyword evidence="3" id="KW-0378">Hydrolase</keyword>
<comment type="similarity">
    <text evidence="1">Belongs to the cytidine and deoxycytidylate deaminase family.</text>
</comment>
<dbReference type="GO" id="GO:0006152">
    <property type="term" value="P:purine nucleoside catabolic process"/>
    <property type="evidence" value="ECO:0007669"/>
    <property type="project" value="TreeGrafter"/>
</dbReference>
<accession>A0A2T0VFU6</accession>
<evidence type="ECO:0000259" key="5">
    <source>
        <dbReference type="PROSITE" id="PS51747"/>
    </source>
</evidence>
<dbReference type="InterPro" id="IPR016193">
    <property type="entry name" value="Cytidine_deaminase-like"/>
</dbReference>
<dbReference type="PROSITE" id="PS51747">
    <property type="entry name" value="CYT_DCMP_DEAMINASES_2"/>
    <property type="match status" value="1"/>
</dbReference>
<evidence type="ECO:0000256" key="3">
    <source>
        <dbReference type="ARBA" id="ARBA00022801"/>
    </source>
</evidence>
<evidence type="ECO:0000313" key="7">
    <source>
        <dbReference type="Proteomes" id="UP000237983"/>
    </source>
</evidence>
<keyword evidence="4" id="KW-0862">Zinc</keyword>
<dbReference type="Gene3D" id="3.40.140.10">
    <property type="entry name" value="Cytidine Deaminase, domain 2"/>
    <property type="match status" value="1"/>
</dbReference>
<dbReference type="FunFam" id="3.40.140.10:FF:000011">
    <property type="entry name" value="tRNA-specific adenosine deaminase"/>
    <property type="match status" value="1"/>
</dbReference>
<keyword evidence="2" id="KW-0479">Metal-binding</keyword>
<name>A0A2T0VFU6_9MICO</name>
<dbReference type="InterPro" id="IPR002125">
    <property type="entry name" value="CMP_dCMP_dom"/>
</dbReference>
<proteinExistence type="inferred from homology"/>
<evidence type="ECO:0000313" key="6">
    <source>
        <dbReference type="EMBL" id="PRY69071.1"/>
    </source>
</evidence>
<dbReference type="Proteomes" id="UP000237983">
    <property type="component" value="Unassembled WGS sequence"/>
</dbReference>
<sequence length="209" mass="21806">MTPTSVPTGATTPDAGMEADLEVAAAAAARLAGDAADRLETAGPSARAAARAAADADARWLARAIELATENVANGGGPFGAVIVRDGELVAEGQNRVTASLDPTAHAEVSAIRAACQAVGDFSLAGMTLYTSCEPCPLCVSASLWARLDRVVFAANRDDAARGGFDDSEFYELFARDRATWPMQIEVARPSNATEPFDAWLALEARTDY</sequence>
<evidence type="ECO:0000256" key="4">
    <source>
        <dbReference type="ARBA" id="ARBA00022833"/>
    </source>
</evidence>
<reference evidence="6 7" key="1">
    <citation type="submission" date="2018-03" db="EMBL/GenBank/DDBJ databases">
        <title>Genomic Encyclopedia of Type Strains, Phase III (KMG-III): the genomes of soil and plant-associated and newly described type strains.</title>
        <authorList>
            <person name="Whitman W."/>
        </authorList>
    </citation>
    <scope>NUCLEOTIDE SEQUENCE [LARGE SCALE GENOMIC DNA]</scope>
    <source>
        <strain evidence="6 7">CGMCC 1.12484</strain>
    </source>
</reference>
<dbReference type="GO" id="GO:0047974">
    <property type="term" value="F:guanosine deaminase activity"/>
    <property type="evidence" value="ECO:0007669"/>
    <property type="project" value="TreeGrafter"/>
</dbReference>
<protein>
    <submittedName>
        <fullName evidence="6">Guanine deaminase</fullName>
    </submittedName>
</protein>